<dbReference type="InterPro" id="IPR036426">
    <property type="entry name" value="Bulb-type_lectin_dom_sf"/>
</dbReference>
<evidence type="ECO:0000256" key="1">
    <source>
        <dbReference type="ARBA" id="ARBA00004251"/>
    </source>
</evidence>
<comment type="catalytic activity">
    <reaction evidence="16 18">
        <text>L-threonyl-[protein] + ATP = O-phospho-L-threonyl-[protein] + ADP + H(+)</text>
        <dbReference type="Rhea" id="RHEA:46608"/>
        <dbReference type="Rhea" id="RHEA-COMP:11060"/>
        <dbReference type="Rhea" id="RHEA-COMP:11605"/>
        <dbReference type="ChEBI" id="CHEBI:15378"/>
        <dbReference type="ChEBI" id="CHEBI:30013"/>
        <dbReference type="ChEBI" id="CHEBI:30616"/>
        <dbReference type="ChEBI" id="CHEBI:61977"/>
        <dbReference type="ChEBI" id="CHEBI:456216"/>
        <dbReference type="EC" id="2.7.11.1"/>
    </reaction>
</comment>
<evidence type="ECO:0000259" key="22">
    <source>
        <dbReference type="PROSITE" id="PS50011"/>
    </source>
</evidence>
<dbReference type="InterPro" id="IPR024171">
    <property type="entry name" value="SRK-like_kinase"/>
</dbReference>
<evidence type="ECO:0000256" key="8">
    <source>
        <dbReference type="ARBA" id="ARBA00022741"/>
    </source>
</evidence>
<name>A0A811RVN3_9POAL</name>
<comment type="caution">
    <text evidence="24">The sequence shown here is derived from an EMBL/GenBank/DDBJ whole genome shotgun (WGS) entry which is preliminary data.</text>
</comment>
<keyword evidence="15" id="KW-0325">Glycoprotein</keyword>
<evidence type="ECO:0000256" key="15">
    <source>
        <dbReference type="ARBA" id="ARBA00023180"/>
    </source>
</evidence>
<evidence type="ECO:0000256" key="18">
    <source>
        <dbReference type="PIRNR" id="PIRNR000641"/>
    </source>
</evidence>
<dbReference type="OrthoDB" id="4062651at2759"/>
<dbReference type="EMBL" id="CAJGYO010000017">
    <property type="protein sequence ID" value="CAD6333319.1"/>
    <property type="molecule type" value="Genomic_DNA"/>
</dbReference>
<evidence type="ECO:0000256" key="3">
    <source>
        <dbReference type="ARBA" id="ARBA00022527"/>
    </source>
</evidence>
<feature type="region of interest" description="Disordered" evidence="19">
    <location>
        <begin position="362"/>
        <end position="384"/>
    </location>
</feature>
<dbReference type="InterPro" id="IPR011009">
    <property type="entry name" value="Kinase-like_dom_sf"/>
</dbReference>
<evidence type="ECO:0000256" key="7">
    <source>
        <dbReference type="ARBA" id="ARBA00022729"/>
    </source>
</evidence>
<keyword evidence="5 18" id="KW-0808">Transferase</keyword>
<dbReference type="EC" id="2.7.11.1" evidence="18"/>
<keyword evidence="9 18" id="KW-0418">Kinase</keyword>
<evidence type="ECO:0000256" key="10">
    <source>
        <dbReference type="ARBA" id="ARBA00022840"/>
    </source>
</evidence>
<evidence type="ECO:0000256" key="2">
    <source>
        <dbReference type="ARBA" id="ARBA00022475"/>
    </source>
</evidence>
<keyword evidence="13" id="KW-1015">Disulfide bond</keyword>
<keyword evidence="25" id="KW-1185">Reference proteome</keyword>
<dbReference type="SMART" id="SM00108">
    <property type="entry name" value="B_lectin"/>
    <property type="match status" value="1"/>
</dbReference>
<evidence type="ECO:0000256" key="5">
    <source>
        <dbReference type="ARBA" id="ARBA00022679"/>
    </source>
</evidence>
<evidence type="ECO:0000256" key="11">
    <source>
        <dbReference type="ARBA" id="ARBA00022989"/>
    </source>
</evidence>
<dbReference type="CDD" id="cd00028">
    <property type="entry name" value="B_lectin"/>
    <property type="match status" value="1"/>
</dbReference>
<dbReference type="GO" id="GO:0005524">
    <property type="term" value="F:ATP binding"/>
    <property type="evidence" value="ECO:0007669"/>
    <property type="project" value="UniProtKB-KW"/>
</dbReference>
<comment type="similarity">
    <text evidence="18">Belongs to the protein kinase superfamily. Ser/Thr protein kinase family.</text>
</comment>
<protein>
    <recommendedName>
        <fullName evidence="18">Receptor-like serine/threonine-protein kinase</fullName>
        <ecNumber evidence="18">2.7.11.1</ecNumber>
    </recommendedName>
</protein>
<feature type="compositionally biased region" description="Polar residues" evidence="19">
    <location>
        <begin position="742"/>
        <end position="751"/>
    </location>
</feature>
<dbReference type="FunFam" id="1.10.510.10:FF:001019">
    <property type="entry name" value="G-type lectin S-receptor-like serine/threonine-protein kinase B120"/>
    <property type="match status" value="1"/>
</dbReference>
<feature type="region of interest" description="Disordered" evidence="19">
    <location>
        <begin position="742"/>
        <end position="771"/>
    </location>
</feature>
<evidence type="ECO:0000259" key="23">
    <source>
        <dbReference type="PROSITE" id="PS50927"/>
    </source>
</evidence>
<dbReference type="SUPFAM" id="SSF51110">
    <property type="entry name" value="alpha-D-mannose-specific plant lectins"/>
    <property type="match status" value="1"/>
</dbReference>
<keyword evidence="4" id="KW-0245">EGF-like domain</keyword>
<evidence type="ECO:0000256" key="6">
    <source>
        <dbReference type="ARBA" id="ARBA00022692"/>
    </source>
</evidence>
<dbReference type="GO" id="GO:0004674">
    <property type="term" value="F:protein serine/threonine kinase activity"/>
    <property type="evidence" value="ECO:0007669"/>
    <property type="project" value="UniProtKB-KW"/>
</dbReference>
<keyword evidence="3 18" id="KW-0723">Serine/threonine-protein kinase</keyword>
<evidence type="ECO:0000313" key="25">
    <source>
        <dbReference type="Proteomes" id="UP000604825"/>
    </source>
</evidence>
<evidence type="ECO:0000313" key="24">
    <source>
        <dbReference type="EMBL" id="CAD6333319.1"/>
    </source>
</evidence>
<dbReference type="InterPro" id="IPR001245">
    <property type="entry name" value="Ser-Thr/Tyr_kinase_cat_dom"/>
</dbReference>
<evidence type="ECO:0000256" key="20">
    <source>
        <dbReference type="SAM" id="Phobius"/>
    </source>
</evidence>
<dbReference type="PIRSF" id="PIRSF000641">
    <property type="entry name" value="SRK"/>
    <property type="match status" value="1"/>
</dbReference>
<sequence length="786" mass="86907">MCRRASCQEVALLLSLAAISAASASHQHRRLCHLVMLLLLPVASSARDRDTITSRRPLMGNETLVSAGSGNFVFGFFTPPGSRQTYLGVWYARVAPRTVVWVANPDAPLDGRVEDNAEASLWVGYDIYLLLLTDAVTAVMWNVPGSAGNAGTARILDNGNLVLLDAQRSVLWQGFDHPSDTLLPGMSLGLDVATGRTLALVAWKSPSDPSSSPIKLSMDASGVPEVSIWNNSTRIWRSGPWDGVRFTDVLLLDTAAGNFSFVGGNTSVVTDEARNSSMVSRLVLNSTGGSGGLLQRWTWVERLGPVRHGVAVRRQRRVRHQQPAAVLVPPRVHAADDGGEGWRGRVLVEGAAWLPQRHRRVRRGAVRQRTRRGHRRGGLGRQHRGVPAEVPGELLLHGVCRRERERRARRGCIMWTGGLADLRVHPDYGRDLYVRLAAADPGSPSKVRKKKDERIKVAIIVSITAVSILLSLGGFFIWRGKRGNGQEVDLELPIYDVETIAAATDSFSTNNKLGEGGFGPVYKGKLEDGQEIAVKTLSKKSKQGLDEFKNEVMLIAKLQHRNLVRLIGCGISGEEKMLIYEYMANKSLDYFLFDRTKSMLLDWQTRYHIIEGIARGLLYLQQDSRYRIIHRDLKPENILLDKDMTPKISDFGLARMFGSEDTEINTGRLAGTRGYIAPEYQINGVFSMKSDVFSFGVVVLEIITGERNRIVYPYSDHLSLLEHEKPEDRPLMSQVLQMLASAENSSLQTPKQPGFAARRAATENPSTSKLDCSVADSMTTSLFEGR</sequence>
<dbReference type="Pfam" id="PF07714">
    <property type="entry name" value="PK_Tyr_Ser-Thr"/>
    <property type="match status" value="1"/>
</dbReference>
<dbReference type="PROSITE" id="PS00108">
    <property type="entry name" value="PROTEIN_KINASE_ST"/>
    <property type="match status" value="1"/>
</dbReference>
<dbReference type="InterPro" id="IPR001480">
    <property type="entry name" value="Bulb-type_lectin_dom"/>
</dbReference>
<dbReference type="PROSITE" id="PS50927">
    <property type="entry name" value="BULB_LECTIN"/>
    <property type="match status" value="1"/>
</dbReference>
<evidence type="ECO:0000256" key="4">
    <source>
        <dbReference type="ARBA" id="ARBA00022536"/>
    </source>
</evidence>
<dbReference type="InterPro" id="IPR008271">
    <property type="entry name" value="Ser/Thr_kinase_AS"/>
</dbReference>
<reference evidence="24" key="1">
    <citation type="submission" date="2020-10" db="EMBL/GenBank/DDBJ databases">
        <authorList>
            <person name="Han B."/>
            <person name="Lu T."/>
            <person name="Zhao Q."/>
            <person name="Huang X."/>
            <person name="Zhao Y."/>
        </authorList>
    </citation>
    <scope>NUCLEOTIDE SEQUENCE</scope>
</reference>
<dbReference type="Proteomes" id="UP000604825">
    <property type="component" value="Unassembled WGS sequence"/>
</dbReference>
<evidence type="ECO:0000256" key="21">
    <source>
        <dbReference type="SAM" id="SignalP"/>
    </source>
</evidence>
<keyword evidence="11 20" id="KW-1133">Transmembrane helix</keyword>
<dbReference type="GO" id="GO:0005886">
    <property type="term" value="C:plasma membrane"/>
    <property type="evidence" value="ECO:0007669"/>
    <property type="project" value="UniProtKB-SubCell"/>
</dbReference>
<feature type="transmembrane region" description="Helical" evidence="20">
    <location>
        <begin position="457"/>
        <end position="478"/>
    </location>
</feature>
<evidence type="ECO:0000256" key="19">
    <source>
        <dbReference type="SAM" id="MobiDB-lite"/>
    </source>
</evidence>
<keyword evidence="8 18" id="KW-0547">Nucleotide-binding</keyword>
<comment type="subcellular location">
    <subcellularLocation>
        <location evidence="1">Cell membrane</location>
        <topology evidence="1">Single-pass type I membrane protein</topology>
    </subcellularLocation>
</comment>
<feature type="domain" description="Bulb-type lectin" evidence="23">
    <location>
        <begin position="49"/>
        <end position="176"/>
    </location>
</feature>
<evidence type="ECO:0000256" key="17">
    <source>
        <dbReference type="ARBA" id="ARBA00048679"/>
    </source>
</evidence>
<gene>
    <name evidence="24" type="ORF">NCGR_LOCUS57417</name>
</gene>
<organism evidence="24 25">
    <name type="scientific">Miscanthus lutarioriparius</name>
    <dbReference type="NCBI Taxonomy" id="422564"/>
    <lineage>
        <taxon>Eukaryota</taxon>
        <taxon>Viridiplantae</taxon>
        <taxon>Streptophyta</taxon>
        <taxon>Embryophyta</taxon>
        <taxon>Tracheophyta</taxon>
        <taxon>Spermatophyta</taxon>
        <taxon>Magnoliopsida</taxon>
        <taxon>Liliopsida</taxon>
        <taxon>Poales</taxon>
        <taxon>Poaceae</taxon>
        <taxon>PACMAD clade</taxon>
        <taxon>Panicoideae</taxon>
        <taxon>Andropogonodae</taxon>
        <taxon>Andropogoneae</taxon>
        <taxon>Saccharinae</taxon>
        <taxon>Miscanthus</taxon>
    </lineage>
</organism>
<feature type="signal peptide" evidence="21">
    <location>
        <begin position="1"/>
        <end position="24"/>
    </location>
</feature>
<keyword evidence="6 20" id="KW-0812">Transmembrane</keyword>
<evidence type="ECO:0000256" key="12">
    <source>
        <dbReference type="ARBA" id="ARBA00023136"/>
    </source>
</evidence>
<dbReference type="AlphaFoldDB" id="A0A811RVN3"/>
<dbReference type="PANTHER" id="PTHR27002">
    <property type="entry name" value="RECEPTOR-LIKE SERINE/THREONINE-PROTEIN KINASE SD1-8"/>
    <property type="match status" value="1"/>
</dbReference>
<proteinExistence type="inferred from homology"/>
<comment type="catalytic activity">
    <reaction evidence="17 18">
        <text>L-seryl-[protein] + ATP = O-phospho-L-seryl-[protein] + ADP + H(+)</text>
        <dbReference type="Rhea" id="RHEA:17989"/>
        <dbReference type="Rhea" id="RHEA-COMP:9863"/>
        <dbReference type="Rhea" id="RHEA-COMP:11604"/>
        <dbReference type="ChEBI" id="CHEBI:15378"/>
        <dbReference type="ChEBI" id="CHEBI:29999"/>
        <dbReference type="ChEBI" id="CHEBI:30616"/>
        <dbReference type="ChEBI" id="CHEBI:83421"/>
        <dbReference type="ChEBI" id="CHEBI:456216"/>
        <dbReference type="EC" id="2.7.11.1"/>
    </reaction>
</comment>
<dbReference type="Gene3D" id="3.30.200.20">
    <property type="entry name" value="Phosphorylase Kinase, domain 1"/>
    <property type="match status" value="1"/>
</dbReference>
<dbReference type="PROSITE" id="PS50011">
    <property type="entry name" value="PROTEIN_KINASE_DOM"/>
    <property type="match status" value="1"/>
</dbReference>
<dbReference type="Gene3D" id="2.90.10.10">
    <property type="entry name" value="Bulb-type lectin domain"/>
    <property type="match status" value="1"/>
</dbReference>
<accession>A0A811RVN3</accession>
<keyword evidence="14" id="KW-0675">Receptor</keyword>
<keyword evidence="2" id="KW-1003">Cell membrane</keyword>
<keyword evidence="12 20" id="KW-0472">Membrane</keyword>
<dbReference type="Pfam" id="PF01453">
    <property type="entry name" value="B_lectin"/>
    <property type="match status" value="1"/>
</dbReference>
<keyword evidence="7 21" id="KW-0732">Signal</keyword>
<evidence type="ECO:0000256" key="14">
    <source>
        <dbReference type="ARBA" id="ARBA00023170"/>
    </source>
</evidence>
<evidence type="ECO:0000256" key="16">
    <source>
        <dbReference type="ARBA" id="ARBA00047899"/>
    </source>
</evidence>
<evidence type="ECO:0000256" key="9">
    <source>
        <dbReference type="ARBA" id="ARBA00022777"/>
    </source>
</evidence>
<dbReference type="PANTHER" id="PTHR27002:SF852">
    <property type="entry name" value="RECEPTOR-LIKE SERINE_THREONINE-PROTEIN KINASE"/>
    <property type="match status" value="1"/>
</dbReference>
<feature type="domain" description="Protein kinase" evidence="22">
    <location>
        <begin position="507"/>
        <end position="786"/>
    </location>
</feature>
<dbReference type="GO" id="GO:0051707">
    <property type="term" value="P:response to other organism"/>
    <property type="evidence" value="ECO:0007669"/>
    <property type="project" value="UniProtKB-ARBA"/>
</dbReference>
<dbReference type="FunFam" id="3.30.200.20:FF:000330">
    <property type="entry name" value="G-type lectin S-receptor-like serine/threonine-protein kinase At4g03230"/>
    <property type="match status" value="1"/>
</dbReference>
<dbReference type="Gene3D" id="1.10.510.10">
    <property type="entry name" value="Transferase(Phosphotransferase) domain 1"/>
    <property type="match status" value="1"/>
</dbReference>
<feature type="chain" id="PRO_5033007073" description="Receptor-like serine/threonine-protein kinase" evidence="21">
    <location>
        <begin position="25"/>
        <end position="786"/>
    </location>
</feature>
<dbReference type="SMART" id="SM00220">
    <property type="entry name" value="S_TKc"/>
    <property type="match status" value="1"/>
</dbReference>
<dbReference type="InterPro" id="IPR000719">
    <property type="entry name" value="Prot_kinase_dom"/>
</dbReference>
<dbReference type="SUPFAM" id="SSF56112">
    <property type="entry name" value="Protein kinase-like (PK-like)"/>
    <property type="match status" value="1"/>
</dbReference>
<evidence type="ECO:0000256" key="13">
    <source>
        <dbReference type="ARBA" id="ARBA00023157"/>
    </source>
</evidence>
<keyword evidence="10 18" id="KW-0067">ATP-binding</keyword>